<keyword evidence="13" id="KW-1185">Reference proteome</keyword>
<dbReference type="GO" id="GO:0005615">
    <property type="term" value="C:extracellular space"/>
    <property type="evidence" value="ECO:0007669"/>
    <property type="project" value="InterPro"/>
</dbReference>
<evidence type="ECO:0000259" key="11">
    <source>
        <dbReference type="SMART" id="SM01361"/>
    </source>
</evidence>
<dbReference type="Pfam" id="PF01835">
    <property type="entry name" value="MG2"/>
    <property type="match status" value="1"/>
</dbReference>
<dbReference type="SUPFAM" id="SSF48239">
    <property type="entry name" value="Terpenoid cyclases/Protein prenyltransferases"/>
    <property type="match status" value="1"/>
</dbReference>
<evidence type="ECO:0000313" key="13">
    <source>
        <dbReference type="Proteomes" id="UP001286313"/>
    </source>
</evidence>
<dbReference type="InterPro" id="IPR050473">
    <property type="entry name" value="A2M/Complement_sys"/>
</dbReference>
<evidence type="ECO:0000256" key="2">
    <source>
        <dbReference type="ARBA" id="ARBA00022690"/>
    </source>
</evidence>
<dbReference type="InterPro" id="IPR047565">
    <property type="entry name" value="Alpha-macroglob_thiol-ester_cl"/>
</dbReference>
<keyword evidence="2" id="KW-0646">Protease inhibitor</keyword>
<evidence type="ECO:0000256" key="4">
    <source>
        <dbReference type="ARBA" id="ARBA00022900"/>
    </source>
</evidence>
<dbReference type="Gene3D" id="2.60.40.1930">
    <property type="match status" value="2"/>
</dbReference>
<keyword evidence="8" id="KW-1133">Transmembrane helix</keyword>
<dbReference type="SUPFAM" id="SSF81296">
    <property type="entry name" value="E set domains"/>
    <property type="match status" value="1"/>
</dbReference>
<feature type="region of interest" description="Disordered" evidence="7">
    <location>
        <begin position="771"/>
        <end position="791"/>
    </location>
</feature>
<dbReference type="Pfam" id="PF17791">
    <property type="entry name" value="MG3"/>
    <property type="match status" value="1"/>
</dbReference>
<evidence type="ECO:0000256" key="1">
    <source>
        <dbReference type="ARBA" id="ARBA00010952"/>
    </source>
</evidence>
<dbReference type="InterPro" id="IPR041555">
    <property type="entry name" value="MG3"/>
</dbReference>
<accession>A0AAE1L5K0</accession>
<dbReference type="PANTHER" id="PTHR11412:SF171">
    <property type="entry name" value="PREGNANCY ZONE PROTEIN-LIKE PROTEIN"/>
    <property type="match status" value="1"/>
</dbReference>
<dbReference type="CDD" id="cd02897">
    <property type="entry name" value="A2M_2"/>
    <property type="match status" value="1"/>
</dbReference>
<feature type="transmembrane region" description="Helical" evidence="8">
    <location>
        <begin position="41"/>
        <end position="64"/>
    </location>
</feature>
<dbReference type="SMART" id="SM01359">
    <property type="entry name" value="A2M_N_2"/>
    <property type="match status" value="1"/>
</dbReference>
<evidence type="ECO:0000256" key="6">
    <source>
        <dbReference type="ARBA" id="ARBA00023180"/>
    </source>
</evidence>
<dbReference type="Gene3D" id="2.60.40.690">
    <property type="entry name" value="Alpha-macroglobulin, receptor-binding domain"/>
    <property type="match status" value="1"/>
</dbReference>
<dbReference type="Pfam" id="PF00207">
    <property type="entry name" value="A2M"/>
    <property type="match status" value="1"/>
</dbReference>
<dbReference type="InterPro" id="IPR019742">
    <property type="entry name" value="MacrogloblnA2_CS"/>
</dbReference>
<keyword evidence="3" id="KW-0732">Signal</keyword>
<keyword evidence="4" id="KW-0722">Serine protease inhibitor</keyword>
<dbReference type="InterPro" id="IPR013783">
    <property type="entry name" value="Ig-like_fold"/>
</dbReference>
<evidence type="ECO:0000256" key="3">
    <source>
        <dbReference type="ARBA" id="ARBA00022729"/>
    </source>
</evidence>
<dbReference type="InterPro" id="IPR011625">
    <property type="entry name" value="A2M_N_BRD"/>
</dbReference>
<name>A0AAE1L5K0_PETCI</name>
<dbReference type="InterPro" id="IPR041813">
    <property type="entry name" value="A2M_TED"/>
</dbReference>
<dbReference type="PROSITE" id="PS00477">
    <property type="entry name" value="ALPHA_2_MACROGLOBULIN"/>
    <property type="match status" value="1"/>
</dbReference>
<evidence type="ECO:0000313" key="12">
    <source>
        <dbReference type="EMBL" id="KAK3894010.1"/>
    </source>
</evidence>
<evidence type="ECO:0008006" key="14">
    <source>
        <dbReference type="Google" id="ProtNLM"/>
    </source>
</evidence>
<keyword evidence="5" id="KW-1015">Disulfide bond</keyword>
<dbReference type="Gene3D" id="2.60.40.1940">
    <property type="match status" value="1"/>
</dbReference>
<dbReference type="Gene3D" id="2.60.120.1540">
    <property type="match status" value="1"/>
</dbReference>
<dbReference type="InterPro" id="IPR001599">
    <property type="entry name" value="Macroglobln_a2"/>
</dbReference>
<dbReference type="Pfam" id="PF07678">
    <property type="entry name" value="TED_complement"/>
    <property type="match status" value="1"/>
</dbReference>
<dbReference type="PANTHER" id="PTHR11412">
    <property type="entry name" value="MACROGLOBULIN / COMPLEMENT"/>
    <property type="match status" value="1"/>
</dbReference>
<protein>
    <recommendedName>
        <fullName evidence="14">Alpha-2-macroglobulin</fullName>
    </recommendedName>
</protein>
<dbReference type="Pfam" id="PF07677">
    <property type="entry name" value="A2M_recep"/>
    <property type="match status" value="1"/>
</dbReference>
<dbReference type="SMART" id="SM01361">
    <property type="entry name" value="A2M_recep"/>
    <property type="match status" value="1"/>
</dbReference>
<organism evidence="12 13">
    <name type="scientific">Petrolisthes cinctipes</name>
    <name type="common">Flat porcelain crab</name>
    <dbReference type="NCBI Taxonomy" id="88211"/>
    <lineage>
        <taxon>Eukaryota</taxon>
        <taxon>Metazoa</taxon>
        <taxon>Ecdysozoa</taxon>
        <taxon>Arthropoda</taxon>
        <taxon>Crustacea</taxon>
        <taxon>Multicrustacea</taxon>
        <taxon>Malacostraca</taxon>
        <taxon>Eumalacostraca</taxon>
        <taxon>Eucarida</taxon>
        <taxon>Decapoda</taxon>
        <taxon>Pleocyemata</taxon>
        <taxon>Anomura</taxon>
        <taxon>Galatheoidea</taxon>
        <taxon>Porcellanidae</taxon>
        <taxon>Petrolisthes</taxon>
    </lineage>
</organism>
<evidence type="ECO:0000259" key="9">
    <source>
        <dbReference type="SMART" id="SM01359"/>
    </source>
</evidence>
<dbReference type="SMART" id="SM01419">
    <property type="entry name" value="Thiol-ester_cl"/>
    <property type="match status" value="1"/>
</dbReference>
<dbReference type="InterPro" id="IPR014756">
    <property type="entry name" value="Ig_E-set"/>
</dbReference>
<dbReference type="InterPro" id="IPR011626">
    <property type="entry name" value="Alpha-macroglobulin_TED"/>
</dbReference>
<comment type="caution">
    <text evidence="12">The sequence shown here is derived from an EMBL/GenBank/DDBJ whole genome shotgun (WGS) entry which is preliminary data.</text>
</comment>
<dbReference type="EMBL" id="JAWQEG010000148">
    <property type="protein sequence ID" value="KAK3894010.1"/>
    <property type="molecule type" value="Genomic_DNA"/>
</dbReference>
<dbReference type="InterPro" id="IPR036595">
    <property type="entry name" value="A-macroglobulin_rcpt-bd_sf"/>
</dbReference>
<gene>
    <name evidence="12" type="ORF">Pcinc_002216</name>
</gene>
<evidence type="ECO:0000256" key="7">
    <source>
        <dbReference type="SAM" id="MobiDB-lite"/>
    </source>
</evidence>
<evidence type="ECO:0000259" key="10">
    <source>
        <dbReference type="SMART" id="SM01360"/>
    </source>
</evidence>
<evidence type="ECO:0000256" key="5">
    <source>
        <dbReference type="ARBA" id="ARBA00023157"/>
    </source>
</evidence>
<feature type="domain" description="Alpha-macroglobulin receptor-binding" evidence="11">
    <location>
        <begin position="1547"/>
        <end position="1634"/>
    </location>
</feature>
<reference evidence="12" key="1">
    <citation type="submission" date="2023-10" db="EMBL/GenBank/DDBJ databases">
        <title>Genome assemblies of two species of porcelain crab, Petrolisthes cinctipes and Petrolisthes manimaculis (Anomura: Porcellanidae).</title>
        <authorList>
            <person name="Angst P."/>
        </authorList>
    </citation>
    <scope>NUCLEOTIDE SEQUENCE</scope>
    <source>
        <strain evidence="12">PB745_01</strain>
        <tissue evidence="12">Gill</tissue>
    </source>
</reference>
<dbReference type="InterPro" id="IPR008930">
    <property type="entry name" value="Terpenoid_cyclase/PrenylTrfase"/>
</dbReference>
<keyword evidence="8" id="KW-0812">Transmembrane</keyword>
<dbReference type="Pfam" id="PF07703">
    <property type="entry name" value="A2M_BRD"/>
    <property type="match status" value="1"/>
</dbReference>
<feature type="domain" description="Alpha-2-macroglobulin" evidence="10">
    <location>
        <begin position="798"/>
        <end position="888"/>
    </location>
</feature>
<feature type="domain" description="Alpha-2-macroglobulin bait region" evidence="9">
    <location>
        <begin position="484"/>
        <end position="652"/>
    </location>
</feature>
<dbReference type="SMART" id="SM01360">
    <property type="entry name" value="A2M"/>
    <property type="match status" value="1"/>
</dbReference>
<dbReference type="Proteomes" id="UP001286313">
    <property type="component" value="Unassembled WGS sequence"/>
</dbReference>
<evidence type="ECO:0000256" key="8">
    <source>
        <dbReference type="SAM" id="Phobius"/>
    </source>
</evidence>
<dbReference type="Gene3D" id="2.60.40.10">
    <property type="entry name" value="Immunoglobulins"/>
    <property type="match status" value="1"/>
</dbReference>
<dbReference type="Gene3D" id="2.20.130.20">
    <property type="match status" value="1"/>
</dbReference>
<comment type="similarity">
    <text evidence="1">Belongs to the protease inhibitor I39 (alpha-2-macroglobulin) family.</text>
</comment>
<keyword evidence="8" id="KW-0472">Membrane</keyword>
<dbReference type="InterPro" id="IPR009048">
    <property type="entry name" value="A-macroglobulin_rcpt-bd"/>
</dbReference>
<dbReference type="SUPFAM" id="SSF49410">
    <property type="entry name" value="Alpha-macroglobulin receptor domain"/>
    <property type="match status" value="1"/>
</dbReference>
<dbReference type="GO" id="GO:0004867">
    <property type="term" value="F:serine-type endopeptidase inhibitor activity"/>
    <property type="evidence" value="ECO:0007669"/>
    <property type="project" value="UniProtKB-KW"/>
</dbReference>
<dbReference type="InterPro" id="IPR002890">
    <property type="entry name" value="MG2"/>
</dbReference>
<keyword evidence="6" id="KW-0325">Glycoprotein</keyword>
<proteinExistence type="inferred from homology"/>
<dbReference type="Gene3D" id="1.50.10.20">
    <property type="match status" value="1"/>
</dbReference>
<sequence>MANVATDLTSKTTVYIHCVQHHVVRQLVSVGAAFQNTRPSISTMAVCLLFLGFLLDPALGGYLITTPRQWISERPAQMCVSVEHPNATAGTLHVALVDHQTKANHHQYYERADNDYEHVLISSTNIDIPAGTTYQCHDIPVPAITDDKMELKLFGSVSGVGVYHEAVIQVKAITTQTFLQTDKYLYLPGQKVQMRAITVVGPELKISTAQYPEVWVTAPSTIRIAQWQNVTTANGLIHLDMRLIDEQEKGIYTIHLIPPQGNQITTEFKVEDFVLPRFEVTLLPPPYSLATDTAFSFTVCANYTFGQPVKGNLSTTIDNNKNERCRVHFTRNITIFGCTDVEATAAELEITGCNVDTLSVNAVVTEEGTGVERKASTSTSIQRTAINFNAFYKDEYMKPNLPYTFKVRAERPDNTLGVGIPVELCAVEHCKNFTTGVDGLITAVLPNYKSFNVRMKAMNCRTNMHSSEYSQDISHFFSPSNSSLLIYAPEGKLKCPKVGQSASQHILPVLFSAKDQPTAVITVQVVSRGSIQYTNTQEYQLPSGPLPINTEHLVEPLPPPFPGTVRGVIELPISLPDTASPTVKVLIWYIRADGEVVSDTRELKVEKCLPHQVNLQWSTPNTRPGQPATLTLTSLPEAVCSLGVVDKSSELLAVDPDPINLDKLFSLINTFKINRDTNRKRNDERYCKAKQQASQPQDYYYNRYKYSSDYVDALTMFDDAGVHAFTDYTIKTRPCDREDTGSQFSISPGSGSYGASHSSFGGSGFGLNRLQLGPPLRGSSNKESVEPDSAPRTNFPEAWLWDLVVIPASGVNEQTVTVPDTITQWVGKAVCAHPQKGIGLSAKSALTAFTPFFVDLTLPPKMKQGEILPVKMSIFNYLDQPLPVSLTLEPSPQYEILEEAPQEGEGGKRSACVPPNDKKVLTVRIKPSEIADVNISVVATVDQASQPGCGGDQTTPPQIRDALIKTIKVEAEGFLLENSWSKYLCSIDFETGEDSLEAWQLTLPSVLVEGSARGWVTAVGDLLTLTLEVSSPPFLLTLTLEVSIPPFLLTLSLEVSSPPFLLTLTLEVSSPPFLLTLTLEVSSPPFLLTLTLEVSSPPFLLTLTLEVSIPPFLLTLTLEVSSPPFLLTLTLEVSIPPFLLTLTLEVSIPPFLLTLSLENLGNLIRMPYGCGEQNMINFAPNIFILRYLDTTKQNISETRTKLLNFMNAGYRRELLYRRTDGSYSAFGNADDSGSTWLTAFVLKSFQQALQYIQIDTGALVETRDWLLRQQRNPDGCFESVGTVIHKDMQGGISSGNTVSLTAYVMAALLEARQPSHDQSVSMAARCLTKDNSTHPYVLAIKAYAFALASHPNATSLMQKLLDQAVVTKNAMYWNLPKGSSKAASLETAGYAILAMMTHDPVNNVLTAAEIVKWITTQRNGQGGFYSTQDTIVALQALATYEGYLRQGTLNVKAVVTASNFTHTFNITENNKLLEQYQPLPTLPTTVSINMTGQGCVVLQAVLRYNIPEPDPSDAFTLTVNTTTEPDKYCTTKRITACTAYHLSDHKSNMAVIEVDLISGYIPEKQDLKQMLNDVHIKRYEVDGSKINFYIDELVVEDLCVNFRVIREVDVEDVKPGTIIVYDYYQPELSISKRYTLPSPEECR</sequence>